<feature type="compositionally biased region" description="Basic and acidic residues" evidence="1">
    <location>
        <begin position="176"/>
        <end position="186"/>
    </location>
</feature>
<dbReference type="VEuPathDB" id="TrichDB:TVAGG3_0369260"/>
<name>A2F1L1_TRIV3</name>
<keyword evidence="3" id="KW-1185">Reference proteome</keyword>
<dbReference type="RefSeq" id="XP_001330145.1">
    <property type="nucleotide sequence ID" value="XM_001330110.1"/>
</dbReference>
<organism evidence="2 3">
    <name type="scientific">Trichomonas vaginalis (strain ATCC PRA-98 / G3)</name>
    <dbReference type="NCBI Taxonomy" id="412133"/>
    <lineage>
        <taxon>Eukaryota</taxon>
        <taxon>Metamonada</taxon>
        <taxon>Parabasalia</taxon>
        <taxon>Trichomonadida</taxon>
        <taxon>Trichomonadidae</taxon>
        <taxon>Trichomonas</taxon>
    </lineage>
</organism>
<feature type="region of interest" description="Disordered" evidence="1">
    <location>
        <begin position="169"/>
        <end position="205"/>
    </location>
</feature>
<reference evidence="2" key="1">
    <citation type="submission" date="2006-10" db="EMBL/GenBank/DDBJ databases">
        <authorList>
            <person name="Amadeo P."/>
            <person name="Zhao Q."/>
            <person name="Wortman J."/>
            <person name="Fraser-Liggett C."/>
            <person name="Carlton J."/>
        </authorList>
    </citation>
    <scope>NUCLEOTIDE SEQUENCE</scope>
    <source>
        <strain evidence="2">G3</strain>
    </source>
</reference>
<dbReference type="Proteomes" id="UP000001542">
    <property type="component" value="Unassembled WGS sequence"/>
</dbReference>
<evidence type="ECO:0000256" key="1">
    <source>
        <dbReference type="SAM" id="MobiDB-lite"/>
    </source>
</evidence>
<feature type="compositionally biased region" description="Polar residues" evidence="1">
    <location>
        <begin position="196"/>
        <end position="205"/>
    </location>
</feature>
<dbReference type="KEGG" id="tva:4759054"/>
<accession>A2F1L1</accession>
<evidence type="ECO:0000313" key="2">
    <source>
        <dbReference type="EMBL" id="EAY01229.1"/>
    </source>
</evidence>
<proteinExistence type="predicted"/>
<evidence type="ECO:0000313" key="3">
    <source>
        <dbReference type="Proteomes" id="UP000001542"/>
    </source>
</evidence>
<sequence length="205" mass="23559">MHELLRLDGLYYHNSPNHGLFSIINKFENLLNVNTLNLPASCYPTKEELQDFSVKMMELPMIPLQSNLKISPRRRFSTDIQNYSPVTQYTETAPERFVSATAETTPRRKQAPILKIAFPKRKIRVPNKQINHSMTLASFKHASTPNKYYRVTASTDFIETEPVVTAVKTKRRANSVRKDNSDEPKRNLAIRAPDTPKSNPRFSKV</sequence>
<dbReference type="EMBL" id="DS113574">
    <property type="protein sequence ID" value="EAY01229.1"/>
    <property type="molecule type" value="Genomic_DNA"/>
</dbReference>
<dbReference type="VEuPathDB" id="TrichDB:TVAG_440550"/>
<dbReference type="AlphaFoldDB" id="A2F1L1"/>
<gene>
    <name evidence="2" type="ORF">TVAG_440550</name>
</gene>
<dbReference type="InParanoid" id="A2F1L1"/>
<protein>
    <submittedName>
        <fullName evidence="2">Uncharacterized protein</fullName>
    </submittedName>
</protein>
<reference evidence="2" key="2">
    <citation type="journal article" date="2007" name="Science">
        <title>Draft genome sequence of the sexually transmitted pathogen Trichomonas vaginalis.</title>
        <authorList>
            <person name="Carlton J.M."/>
            <person name="Hirt R.P."/>
            <person name="Silva J.C."/>
            <person name="Delcher A.L."/>
            <person name="Schatz M."/>
            <person name="Zhao Q."/>
            <person name="Wortman J.R."/>
            <person name="Bidwell S.L."/>
            <person name="Alsmark U.C.M."/>
            <person name="Besteiro S."/>
            <person name="Sicheritz-Ponten T."/>
            <person name="Noel C.J."/>
            <person name="Dacks J.B."/>
            <person name="Foster P.G."/>
            <person name="Simillion C."/>
            <person name="Van de Peer Y."/>
            <person name="Miranda-Saavedra D."/>
            <person name="Barton G.J."/>
            <person name="Westrop G.D."/>
            <person name="Mueller S."/>
            <person name="Dessi D."/>
            <person name="Fiori P.L."/>
            <person name="Ren Q."/>
            <person name="Paulsen I."/>
            <person name="Zhang H."/>
            <person name="Bastida-Corcuera F.D."/>
            <person name="Simoes-Barbosa A."/>
            <person name="Brown M.T."/>
            <person name="Hayes R.D."/>
            <person name="Mukherjee M."/>
            <person name="Okumura C.Y."/>
            <person name="Schneider R."/>
            <person name="Smith A.J."/>
            <person name="Vanacova S."/>
            <person name="Villalvazo M."/>
            <person name="Haas B.J."/>
            <person name="Pertea M."/>
            <person name="Feldblyum T.V."/>
            <person name="Utterback T.R."/>
            <person name="Shu C.L."/>
            <person name="Osoegawa K."/>
            <person name="de Jong P.J."/>
            <person name="Hrdy I."/>
            <person name="Horvathova L."/>
            <person name="Zubacova Z."/>
            <person name="Dolezal P."/>
            <person name="Malik S.B."/>
            <person name="Logsdon J.M. Jr."/>
            <person name="Henze K."/>
            <person name="Gupta A."/>
            <person name="Wang C.C."/>
            <person name="Dunne R.L."/>
            <person name="Upcroft J.A."/>
            <person name="Upcroft P."/>
            <person name="White O."/>
            <person name="Salzberg S.L."/>
            <person name="Tang P."/>
            <person name="Chiu C.-H."/>
            <person name="Lee Y.-S."/>
            <person name="Embley T.M."/>
            <person name="Coombs G.H."/>
            <person name="Mottram J.C."/>
            <person name="Tachezy J."/>
            <person name="Fraser-Liggett C.M."/>
            <person name="Johnson P.J."/>
        </authorList>
    </citation>
    <scope>NUCLEOTIDE SEQUENCE [LARGE SCALE GENOMIC DNA]</scope>
    <source>
        <strain evidence="2">G3</strain>
    </source>
</reference>